<dbReference type="AlphaFoldDB" id="A0A1F5SL41"/>
<evidence type="ECO:0000313" key="3">
    <source>
        <dbReference type="EMBL" id="OGF27382.1"/>
    </source>
</evidence>
<evidence type="ECO:0000313" key="4">
    <source>
        <dbReference type="Proteomes" id="UP000178925"/>
    </source>
</evidence>
<dbReference type="PANTHER" id="PTHR45947:SF3">
    <property type="entry name" value="SULFOQUINOVOSYL TRANSFERASE SQD2"/>
    <property type="match status" value="1"/>
</dbReference>
<dbReference type="GO" id="GO:0016758">
    <property type="term" value="F:hexosyltransferase activity"/>
    <property type="evidence" value="ECO:0007669"/>
    <property type="project" value="TreeGrafter"/>
</dbReference>
<comment type="caution">
    <text evidence="3">The sequence shown here is derived from an EMBL/GenBank/DDBJ whole genome shotgun (WGS) entry which is preliminary data.</text>
</comment>
<feature type="domain" description="Glycosyl transferase family 1" evidence="1">
    <location>
        <begin position="197"/>
        <end position="359"/>
    </location>
</feature>
<accession>A0A1F5SL41</accession>
<name>A0A1F5SL41_9BACT</name>
<dbReference type="PANTHER" id="PTHR45947">
    <property type="entry name" value="SULFOQUINOVOSYL TRANSFERASE SQD2"/>
    <property type="match status" value="1"/>
</dbReference>
<evidence type="ECO:0000259" key="2">
    <source>
        <dbReference type="Pfam" id="PF13439"/>
    </source>
</evidence>
<evidence type="ECO:0000259" key="1">
    <source>
        <dbReference type="Pfam" id="PF00534"/>
    </source>
</evidence>
<organism evidence="3 4">
    <name type="scientific">Candidatus Falkowbacteria bacterium RIFOXYA2_FULL_47_9</name>
    <dbReference type="NCBI Taxonomy" id="1797995"/>
    <lineage>
        <taxon>Bacteria</taxon>
        <taxon>Candidatus Falkowiibacteriota</taxon>
    </lineage>
</organism>
<protein>
    <recommendedName>
        <fullName evidence="5">Glycosyl transferase family 1 domain-containing protein</fullName>
    </recommendedName>
</protein>
<dbReference type="EMBL" id="MFGC01000025">
    <property type="protein sequence ID" value="OGF27382.1"/>
    <property type="molecule type" value="Genomic_DNA"/>
</dbReference>
<sequence length="383" mass="44114">MRILIFSTAYFPYVGGAEVAVKEITERIRDVEFDMITVRLSAKDLPQEKIGNVTVYRIGWRIGRIDKLLFPFRAARLAQHLHQKNHYDVIWSIMASFSGFAALFFKKKNPNVKFLLTLQEGDDLKQIERKVFFVKHWFKQIFTRADYIQCISNYLAKWAREMKATCPVEVAPNGVDFQKYQISNIKYQTNIKTQILNFKKDLRIKDDEKIILTTSRLVKKNGIEDLIEAIKILDIKLIICGTGVELKSLKFKTKNLKLEDKISFVGFVKPEELPKFYAIADVFCRPSLSEGLGNSFLEAMSAGVPVVATPVGGIPDFLEDGKTGWFCKVKNPESIAEKVKYILDEKNKAEVKKVTDNAKRMVWEKYNWDTIAIQIKNIFMKLS</sequence>
<dbReference type="InterPro" id="IPR001296">
    <property type="entry name" value="Glyco_trans_1"/>
</dbReference>
<dbReference type="CDD" id="cd03801">
    <property type="entry name" value="GT4_PimA-like"/>
    <property type="match status" value="1"/>
</dbReference>
<feature type="domain" description="Glycosyltransferase subfamily 4-like N-terminal" evidence="2">
    <location>
        <begin position="14"/>
        <end position="178"/>
    </location>
</feature>
<proteinExistence type="predicted"/>
<dbReference type="Proteomes" id="UP000178925">
    <property type="component" value="Unassembled WGS sequence"/>
</dbReference>
<dbReference type="STRING" id="1797995.A2242_04655"/>
<dbReference type="Gene3D" id="3.40.50.2000">
    <property type="entry name" value="Glycogen Phosphorylase B"/>
    <property type="match status" value="2"/>
</dbReference>
<reference evidence="3 4" key="1">
    <citation type="journal article" date="2016" name="Nat. Commun.">
        <title>Thousands of microbial genomes shed light on interconnected biogeochemical processes in an aquifer system.</title>
        <authorList>
            <person name="Anantharaman K."/>
            <person name="Brown C.T."/>
            <person name="Hug L.A."/>
            <person name="Sharon I."/>
            <person name="Castelle C.J."/>
            <person name="Probst A.J."/>
            <person name="Thomas B.C."/>
            <person name="Singh A."/>
            <person name="Wilkins M.J."/>
            <person name="Karaoz U."/>
            <person name="Brodie E.L."/>
            <person name="Williams K.H."/>
            <person name="Hubbard S.S."/>
            <person name="Banfield J.F."/>
        </authorList>
    </citation>
    <scope>NUCLEOTIDE SEQUENCE [LARGE SCALE GENOMIC DNA]</scope>
</reference>
<dbReference type="InterPro" id="IPR050194">
    <property type="entry name" value="Glycosyltransferase_grp1"/>
</dbReference>
<dbReference type="InterPro" id="IPR028098">
    <property type="entry name" value="Glyco_trans_4-like_N"/>
</dbReference>
<dbReference type="Pfam" id="PF13439">
    <property type="entry name" value="Glyco_transf_4"/>
    <property type="match status" value="1"/>
</dbReference>
<evidence type="ECO:0008006" key="5">
    <source>
        <dbReference type="Google" id="ProtNLM"/>
    </source>
</evidence>
<gene>
    <name evidence="3" type="ORF">A2242_04655</name>
</gene>
<dbReference type="SUPFAM" id="SSF53756">
    <property type="entry name" value="UDP-Glycosyltransferase/glycogen phosphorylase"/>
    <property type="match status" value="1"/>
</dbReference>
<dbReference type="Pfam" id="PF00534">
    <property type="entry name" value="Glycos_transf_1"/>
    <property type="match status" value="1"/>
</dbReference>